<reference evidence="1" key="1">
    <citation type="journal article" date="2014" name="Front. Microbiol.">
        <title>High frequency of phylogenetically diverse reductive dehalogenase-homologous genes in deep subseafloor sedimentary metagenomes.</title>
        <authorList>
            <person name="Kawai M."/>
            <person name="Futagami T."/>
            <person name="Toyoda A."/>
            <person name="Takaki Y."/>
            <person name="Nishi S."/>
            <person name="Hori S."/>
            <person name="Arai W."/>
            <person name="Tsubouchi T."/>
            <person name="Morono Y."/>
            <person name="Uchiyama I."/>
            <person name="Ito T."/>
            <person name="Fujiyama A."/>
            <person name="Inagaki F."/>
            <person name="Takami H."/>
        </authorList>
    </citation>
    <scope>NUCLEOTIDE SEQUENCE</scope>
    <source>
        <strain evidence="1">Expedition CK06-06</strain>
    </source>
</reference>
<evidence type="ECO:0000313" key="1">
    <source>
        <dbReference type="EMBL" id="GAH16042.1"/>
    </source>
</evidence>
<name>X1D760_9ZZZZ</name>
<dbReference type="AlphaFoldDB" id="X1D760"/>
<sequence length="119" mass="13006">AIRSLIDREIKKLQGKVVTSYDINGKPIHQSQDAKGWHRQFGTATLSGGRAIVNLNSSPIEGKQDVSFIADSTYRGVAWSLDTTNTNTYWIIPLSGIRVLVKSSDGADTATVRFLLEGN</sequence>
<feature type="non-terminal residue" evidence="1">
    <location>
        <position position="1"/>
    </location>
</feature>
<dbReference type="EMBL" id="BART01034261">
    <property type="protein sequence ID" value="GAH16042.1"/>
    <property type="molecule type" value="Genomic_DNA"/>
</dbReference>
<organism evidence="1">
    <name type="scientific">marine sediment metagenome</name>
    <dbReference type="NCBI Taxonomy" id="412755"/>
    <lineage>
        <taxon>unclassified sequences</taxon>
        <taxon>metagenomes</taxon>
        <taxon>ecological metagenomes</taxon>
    </lineage>
</organism>
<proteinExistence type="predicted"/>
<accession>X1D760</accession>
<protein>
    <submittedName>
        <fullName evidence="1">Uncharacterized protein</fullName>
    </submittedName>
</protein>
<gene>
    <name evidence="1" type="ORF">S01H4_58615</name>
</gene>
<comment type="caution">
    <text evidence="1">The sequence shown here is derived from an EMBL/GenBank/DDBJ whole genome shotgun (WGS) entry which is preliminary data.</text>
</comment>